<evidence type="ECO:0000259" key="5">
    <source>
        <dbReference type="PROSITE" id="PS50071"/>
    </source>
</evidence>
<organism evidence="6 7">
    <name type="scientific">Porites lobata</name>
    <dbReference type="NCBI Taxonomy" id="104759"/>
    <lineage>
        <taxon>Eukaryota</taxon>
        <taxon>Metazoa</taxon>
        <taxon>Cnidaria</taxon>
        <taxon>Anthozoa</taxon>
        <taxon>Hexacorallia</taxon>
        <taxon>Scleractinia</taxon>
        <taxon>Fungiina</taxon>
        <taxon>Poritidae</taxon>
        <taxon>Porites</taxon>
    </lineage>
</organism>
<keyword evidence="7" id="KW-1185">Reference proteome</keyword>
<evidence type="ECO:0000256" key="4">
    <source>
        <dbReference type="PROSITE-ProRule" id="PRU00108"/>
    </source>
</evidence>
<dbReference type="CDD" id="cd00086">
    <property type="entry name" value="homeodomain"/>
    <property type="match status" value="1"/>
</dbReference>
<evidence type="ECO:0000313" key="7">
    <source>
        <dbReference type="Proteomes" id="UP001159405"/>
    </source>
</evidence>
<reference evidence="6 7" key="1">
    <citation type="submission" date="2022-05" db="EMBL/GenBank/DDBJ databases">
        <authorList>
            <consortium name="Genoscope - CEA"/>
            <person name="William W."/>
        </authorList>
    </citation>
    <scope>NUCLEOTIDE SEQUENCE [LARGE SCALE GENOMIC DNA]</scope>
</reference>
<dbReference type="SMART" id="SM00389">
    <property type="entry name" value="HOX"/>
    <property type="match status" value="1"/>
</dbReference>
<dbReference type="InterPro" id="IPR001356">
    <property type="entry name" value="HD"/>
</dbReference>
<dbReference type="Proteomes" id="UP001159405">
    <property type="component" value="Unassembled WGS sequence"/>
</dbReference>
<accession>A0ABN8PYC2</accession>
<keyword evidence="1 4" id="KW-0238">DNA-binding</keyword>
<keyword evidence="3 4" id="KW-0539">Nucleus</keyword>
<proteinExistence type="predicted"/>
<evidence type="ECO:0000256" key="1">
    <source>
        <dbReference type="ARBA" id="ARBA00023125"/>
    </source>
</evidence>
<dbReference type="Pfam" id="PF16878">
    <property type="entry name" value="SIX1_SD"/>
    <property type="match status" value="1"/>
</dbReference>
<name>A0ABN8PYC2_9CNID</name>
<feature type="DNA-binding region" description="Homeobox" evidence="4">
    <location>
        <begin position="124"/>
        <end position="184"/>
    </location>
</feature>
<dbReference type="InterPro" id="IPR008422">
    <property type="entry name" value="KN_HD"/>
</dbReference>
<protein>
    <recommendedName>
        <fullName evidence="5">Homeobox domain-containing protein</fullName>
    </recommendedName>
</protein>
<dbReference type="Pfam" id="PF05920">
    <property type="entry name" value="Homeobox_KN"/>
    <property type="match status" value="1"/>
</dbReference>
<dbReference type="InterPro" id="IPR031701">
    <property type="entry name" value="SIX1_SD"/>
</dbReference>
<dbReference type="PANTHER" id="PTHR10390">
    <property type="entry name" value="HOMEOBOX PROTEIN SIX"/>
    <property type="match status" value="1"/>
</dbReference>
<dbReference type="EMBL" id="CALNXK010000092">
    <property type="protein sequence ID" value="CAH3151920.1"/>
    <property type="molecule type" value="Genomic_DNA"/>
</dbReference>
<gene>
    <name evidence="6" type="ORF">PLOB_00048867</name>
</gene>
<dbReference type="Gene3D" id="1.10.10.60">
    <property type="entry name" value="Homeodomain-like"/>
    <property type="match status" value="1"/>
</dbReference>
<comment type="subcellular location">
    <subcellularLocation>
        <location evidence="4">Nucleus</location>
    </subcellularLocation>
</comment>
<dbReference type="InterPro" id="IPR009057">
    <property type="entry name" value="Homeodomain-like_sf"/>
</dbReference>
<evidence type="ECO:0000256" key="2">
    <source>
        <dbReference type="ARBA" id="ARBA00023155"/>
    </source>
</evidence>
<comment type="caution">
    <text evidence="6">The sequence shown here is derived from an EMBL/GenBank/DDBJ whole genome shotgun (WGS) entry which is preliminary data.</text>
</comment>
<evidence type="ECO:0000313" key="6">
    <source>
        <dbReference type="EMBL" id="CAH3151920.1"/>
    </source>
</evidence>
<sequence>MKRTRYLQRILSSHSDPATMGKLVACLVRSNKFSEVERLLQCLPSTKEYNNNEDITRARIAVAWHKKDVGKVFKLIEEGSFSNGEDLIEIWDQAHFYESKCHTPVQRYRLRQRNVPPQSICPSGVRKKRGIPRYISQGLQAWFRDHGPYPNHAEKEMLSKKYGITLGQLKNWFANSRRRLRKEEP</sequence>
<feature type="non-terminal residue" evidence="6">
    <location>
        <position position="185"/>
    </location>
</feature>
<dbReference type="SUPFAM" id="SSF46689">
    <property type="entry name" value="Homeodomain-like"/>
    <property type="match status" value="1"/>
</dbReference>
<dbReference type="PANTHER" id="PTHR10390:SF33">
    <property type="entry name" value="PROTEIN OPTIX"/>
    <property type="match status" value="1"/>
</dbReference>
<keyword evidence="2 4" id="KW-0371">Homeobox</keyword>
<feature type="domain" description="Homeobox" evidence="5">
    <location>
        <begin position="122"/>
        <end position="183"/>
    </location>
</feature>
<dbReference type="PROSITE" id="PS50071">
    <property type="entry name" value="HOMEOBOX_2"/>
    <property type="match status" value="1"/>
</dbReference>
<evidence type="ECO:0000256" key="3">
    <source>
        <dbReference type="ARBA" id="ARBA00023242"/>
    </source>
</evidence>